<evidence type="ECO:0000256" key="1">
    <source>
        <dbReference type="ARBA" id="ARBA00004123"/>
    </source>
</evidence>
<keyword evidence="7" id="KW-0808">Transferase</keyword>
<keyword evidence="5" id="KW-0678">Repressor</keyword>
<dbReference type="CDD" id="cd07842">
    <property type="entry name" value="STKc_CDK8_like"/>
    <property type="match status" value="1"/>
</dbReference>
<evidence type="ECO:0000256" key="3">
    <source>
        <dbReference type="ARBA" id="ARBA00012409"/>
    </source>
</evidence>
<evidence type="ECO:0000259" key="22">
    <source>
        <dbReference type="PROSITE" id="PS50011"/>
    </source>
</evidence>
<evidence type="ECO:0000256" key="11">
    <source>
        <dbReference type="ARBA" id="ARBA00022840"/>
    </source>
</evidence>
<evidence type="ECO:0000313" key="24">
    <source>
        <dbReference type="Proteomes" id="UP000765509"/>
    </source>
</evidence>
<evidence type="ECO:0000256" key="15">
    <source>
        <dbReference type="ARBA" id="ARBA00023163"/>
    </source>
</evidence>
<comment type="catalytic activity">
    <reaction evidence="19">
        <text>L-seryl-[protein] + ATP = O-phospho-L-seryl-[protein] + ADP + H(+)</text>
        <dbReference type="Rhea" id="RHEA:17989"/>
        <dbReference type="Rhea" id="RHEA-COMP:9863"/>
        <dbReference type="Rhea" id="RHEA-COMP:11604"/>
        <dbReference type="ChEBI" id="CHEBI:15378"/>
        <dbReference type="ChEBI" id="CHEBI:29999"/>
        <dbReference type="ChEBI" id="CHEBI:30616"/>
        <dbReference type="ChEBI" id="CHEBI:83421"/>
        <dbReference type="ChEBI" id="CHEBI:456216"/>
        <dbReference type="EC" id="2.7.11.22"/>
    </reaction>
</comment>
<dbReference type="EC" id="2.7.11.23" evidence="3"/>
<sequence length="463" mass="52199">MISATSSANCMKAYRARKDKRRLMIQDQYSILGFISSGTYGKVYKGQTKQLSPQTSLSHNESSEFDRSGEMVAIKKFKPDREGDVNYTGISQSACREIMLNREIEHENVTSLKQVTLQDKSIYLVFEYCEHDFLQIIHHHSQSRTNIPEGTLKSLLWQLLNGVNYLHSNWIIHRDLKPANILVTDRGVVKIGDLGLARSYHSPLQSLYSSDKVVVTIWYRSPDLLLGARHYTPSIDIWSIGCIMGELLYLRPMFKGEEAKPDPHSKKAGNGGVPFQKDQLCKIFEILGFATKDEWPSIVHLPEYPQLVRFEKTPNSLRQWYNSKNLSYRSTSSIKAQSEGFNLLSDLLKFDPSKRITAKDSLNHKFFSSNFQPNLNSNCFQNSNGEIFINYPKRRVTPDDTDAKLSSLAGPPAPSGGGNVGGLIVPGGGPRSYNNHNTNNSRPGTSSHDGVTMIRNSKRARYD</sequence>
<organism evidence="23 24">
    <name type="scientific">Austropuccinia psidii MF-1</name>
    <dbReference type="NCBI Taxonomy" id="1389203"/>
    <lineage>
        <taxon>Eukaryota</taxon>
        <taxon>Fungi</taxon>
        <taxon>Dikarya</taxon>
        <taxon>Basidiomycota</taxon>
        <taxon>Pucciniomycotina</taxon>
        <taxon>Pucciniomycetes</taxon>
        <taxon>Pucciniales</taxon>
        <taxon>Sphaerophragmiaceae</taxon>
        <taxon>Austropuccinia</taxon>
    </lineage>
</organism>
<dbReference type="PROSITE" id="PS50011">
    <property type="entry name" value="PROTEIN_KINASE_DOM"/>
    <property type="match status" value="1"/>
</dbReference>
<dbReference type="InterPro" id="IPR011009">
    <property type="entry name" value="Kinase-like_dom_sf"/>
</dbReference>
<keyword evidence="24" id="KW-1185">Reference proteome</keyword>
<evidence type="ECO:0000256" key="8">
    <source>
        <dbReference type="ARBA" id="ARBA00022723"/>
    </source>
</evidence>
<gene>
    <name evidence="23" type="ORF">O181_042683</name>
</gene>
<keyword evidence="13" id="KW-0805">Transcription regulation</keyword>
<keyword evidence="11" id="KW-0067">ATP-binding</keyword>
<keyword evidence="15" id="KW-0804">Transcription</keyword>
<dbReference type="OrthoDB" id="6284126at2759"/>
<protein>
    <recommendedName>
        <fullName evidence="17">Cyclin-dependent kinase 8</fullName>
        <ecNumber evidence="4">2.7.11.22</ecNumber>
        <ecNumber evidence="3">2.7.11.23</ecNumber>
    </recommendedName>
</protein>
<dbReference type="Gene3D" id="3.30.200.20">
    <property type="entry name" value="Phosphorylase Kinase, domain 1"/>
    <property type="match status" value="1"/>
</dbReference>
<dbReference type="PANTHER" id="PTHR24056:SF495">
    <property type="entry name" value="CYCLIN-DEPENDENT KINASE 8-RELATED"/>
    <property type="match status" value="1"/>
</dbReference>
<evidence type="ECO:0000256" key="16">
    <source>
        <dbReference type="ARBA" id="ARBA00023242"/>
    </source>
</evidence>
<evidence type="ECO:0000256" key="6">
    <source>
        <dbReference type="ARBA" id="ARBA00022527"/>
    </source>
</evidence>
<evidence type="ECO:0000256" key="17">
    <source>
        <dbReference type="ARBA" id="ARBA00041823"/>
    </source>
</evidence>
<keyword evidence="10" id="KW-0418">Kinase</keyword>
<dbReference type="SMART" id="SM00220">
    <property type="entry name" value="S_TKc"/>
    <property type="match status" value="1"/>
</dbReference>
<comment type="subcellular location">
    <subcellularLocation>
        <location evidence="1">Nucleus</location>
    </subcellularLocation>
</comment>
<name>A0A9Q3DJV2_9BASI</name>
<evidence type="ECO:0000256" key="2">
    <source>
        <dbReference type="ARBA" id="ARBA00006485"/>
    </source>
</evidence>
<evidence type="ECO:0000256" key="21">
    <source>
        <dbReference type="SAM" id="MobiDB-lite"/>
    </source>
</evidence>
<evidence type="ECO:0000256" key="9">
    <source>
        <dbReference type="ARBA" id="ARBA00022741"/>
    </source>
</evidence>
<keyword evidence="6" id="KW-0723">Serine/threonine-protein kinase</keyword>
<keyword evidence="16" id="KW-0539">Nucleus</keyword>
<comment type="caution">
    <text evidence="23">The sequence shown here is derived from an EMBL/GenBank/DDBJ whole genome shotgun (WGS) entry which is preliminary data.</text>
</comment>
<dbReference type="EMBL" id="AVOT02017108">
    <property type="protein sequence ID" value="MBW0502968.1"/>
    <property type="molecule type" value="Genomic_DNA"/>
</dbReference>
<evidence type="ECO:0000256" key="18">
    <source>
        <dbReference type="ARBA" id="ARBA00047811"/>
    </source>
</evidence>
<feature type="compositionally biased region" description="Gly residues" evidence="21">
    <location>
        <begin position="415"/>
        <end position="430"/>
    </location>
</feature>
<dbReference type="SUPFAM" id="SSF56112">
    <property type="entry name" value="Protein kinase-like (PK-like)"/>
    <property type="match status" value="1"/>
</dbReference>
<evidence type="ECO:0000256" key="12">
    <source>
        <dbReference type="ARBA" id="ARBA00022842"/>
    </source>
</evidence>
<keyword evidence="8" id="KW-0479">Metal-binding</keyword>
<dbReference type="PANTHER" id="PTHR24056">
    <property type="entry name" value="CELL DIVISION PROTEIN KINASE"/>
    <property type="match status" value="1"/>
</dbReference>
<keyword evidence="12" id="KW-0460">Magnesium</keyword>
<evidence type="ECO:0000256" key="10">
    <source>
        <dbReference type="ARBA" id="ARBA00022777"/>
    </source>
</evidence>
<accession>A0A9Q3DJV2</accession>
<dbReference type="EC" id="2.7.11.22" evidence="4"/>
<dbReference type="InterPro" id="IPR050108">
    <property type="entry name" value="CDK"/>
</dbReference>
<dbReference type="Gene3D" id="1.10.510.10">
    <property type="entry name" value="Transferase(Phosphotransferase) domain 1"/>
    <property type="match status" value="1"/>
</dbReference>
<evidence type="ECO:0000313" key="23">
    <source>
        <dbReference type="EMBL" id="MBW0502968.1"/>
    </source>
</evidence>
<comment type="catalytic activity">
    <reaction evidence="18">
        <text>L-threonyl-[protein] + ATP = O-phospho-L-threonyl-[protein] + ADP + H(+)</text>
        <dbReference type="Rhea" id="RHEA:46608"/>
        <dbReference type="Rhea" id="RHEA-COMP:11060"/>
        <dbReference type="Rhea" id="RHEA-COMP:11605"/>
        <dbReference type="ChEBI" id="CHEBI:15378"/>
        <dbReference type="ChEBI" id="CHEBI:30013"/>
        <dbReference type="ChEBI" id="CHEBI:30616"/>
        <dbReference type="ChEBI" id="CHEBI:61977"/>
        <dbReference type="ChEBI" id="CHEBI:456216"/>
        <dbReference type="EC" id="2.7.11.22"/>
    </reaction>
</comment>
<evidence type="ECO:0000256" key="5">
    <source>
        <dbReference type="ARBA" id="ARBA00022491"/>
    </source>
</evidence>
<comment type="similarity">
    <text evidence="2">Belongs to the protein kinase superfamily. CMGC Ser/Thr protein kinase family. CDC2/CDKX subfamily.</text>
</comment>
<evidence type="ECO:0000256" key="19">
    <source>
        <dbReference type="ARBA" id="ARBA00048367"/>
    </source>
</evidence>
<dbReference type="GO" id="GO:0004693">
    <property type="term" value="F:cyclin-dependent protein serine/threonine kinase activity"/>
    <property type="evidence" value="ECO:0007669"/>
    <property type="project" value="UniProtKB-EC"/>
</dbReference>
<feature type="region of interest" description="Disordered" evidence="21">
    <location>
        <begin position="399"/>
        <end position="463"/>
    </location>
</feature>
<evidence type="ECO:0000256" key="14">
    <source>
        <dbReference type="ARBA" id="ARBA00023159"/>
    </source>
</evidence>
<evidence type="ECO:0000256" key="7">
    <source>
        <dbReference type="ARBA" id="ARBA00022679"/>
    </source>
</evidence>
<keyword evidence="14" id="KW-0010">Activator</keyword>
<feature type="domain" description="Protein kinase" evidence="22">
    <location>
        <begin position="29"/>
        <end position="367"/>
    </location>
</feature>
<comment type="catalytic activity">
    <reaction evidence="20">
        <text>[DNA-directed RNA polymerase] + ATP = phospho-[DNA-directed RNA polymerase] + ADP + H(+)</text>
        <dbReference type="Rhea" id="RHEA:10216"/>
        <dbReference type="Rhea" id="RHEA-COMP:11321"/>
        <dbReference type="Rhea" id="RHEA-COMP:11322"/>
        <dbReference type="ChEBI" id="CHEBI:15378"/>
        <dbReference type="ChEBI" id="CHEBI:30616"/>
        <dbReference type="ChEBI" id="CHEBI:43176"/>
        <dbReference type="ChEBI" id="CHEBI:68546"/>
        <dbReference type="ChEBI" id="CHEBI:456216"/>
        <dbReference type="EC" id="2.7.11.23"/>
    </reaction>
</comment>
<proteinExistence type="inferred from homology"/>
<evidence type="ECO:0000256" key="4">
    <source>
        <dbReference type="ARBA" id="ARBA00012425"/>
    </source>
</evidence>
<dbReference type="InterPro" id="IPR008271">
    <property type="entry name" value="Ser/Thr_kinase_AS"/>
</dbReference>
<dbReference type="GO" id="GO:0046872">
    <property type="term" value="F:metal ion binding"/>
    <property type="evidence" value="ECO:0007669"/>
    <property type="project" value="UniProtKB-KW"/>
</dbReference>
<dbReference type="Proteomes" id="UP000765509">
    <property type="component" value="Unassembled WGS sequence"/>
</dbReference>
<dbReference type="GO" id="GO:0005524">
    <property type="term" value="F:ATP binding"/>
    <property type="evidence" value="ECO:0007669"/>
    <property type="project" value="UniProtKB-KW"/>
</dbReference>
<keyword evidence="9" id="KW-0547">Nucleotide-binding</keyword>
<dbReference type="GO" id="GO:0008353">
    <property type="term" value="F:RNA polymerase II CTD heptapeptide repeat kinase activity"/>
    <property type="evidence" value="ECO:0007669"/>
    <property type="project" value="UniProtKB-EC"/>
</dbReference>
<dbReference type="AlphaFoldDB" id="A0A9Q3DJV2"/>
<dbReference type="Pfam" id="PF00069">
    <property type="entry name" value="Pkinase"/>
    <property type="match status" value="1"/>
</dbReference>
<dbReference type="FunFam" id="1.10.510.10:FF:000408">
    <property type="entry name" value="Serine/threonine-protein kinase SSN3"/>
    <property type="match status" value="1"/>
</dbReference>
<dbReference type="GO" id="GO:0016592">
    <property type="term" value="C:mediator complex"/>
    <property type="evidence" value="ECO:0007669"/>
    <property type="project" value="TreeGrafter"/>
</dbReference>
<dbReference type="PROSITE" id="PS00108">
    <property type="entry name" value="PROTEIN_KINASE_ST"/>
    <property type="match status" value="1"/>
</dbReference>
<reference evidence="23" key="1">
    <citation type="submission" date="2021-03" db="EMBL/GenBank/DDBJ databases">
        <title>Draft genome sequence of rust myrtle Austropuccinia psidii MF-1, a brazilian biotype.</title>
        <authorList>
            <person name="Quecine M.C."/>
            <person name="Pachon D.M.R."/>
            <person name="Bonatelli M.L."/>
            <person name="Correr F.H."/>
            <person name="Franceschini L.M."/>
            <person name="Leite T.F."/>
            <person name="Margarido G.R.A."/>
            <person name="Almeida C.A."/>
            <person name="Ferrarezi J.A."/>
            <person name="Labate C.A."/>
        </authorList>
    </citation>
    <scope>NUCLEOTIDE SEQUENCE</scope>
    <source>
        <strain evidence="23">MF-1</strain>
    </source>
</reference>
<evidence type="ECO:0000256" key="13">
    <source>
        <dbReference type="ARBA" id="ARBA00023015"/>
    </source>
</evidence>
<feature type="compositionally biased region" description="Polar residues" evidence="21">
    <location>
        <begin position="432"/>
        <end position="449"/>
    </location>
</feature>
<evidence type="ECO:0000256" key="20">
    <source>
        <dbReference type="ARBA" id="ARBA00049280"/>
    </source>
</evidence>
<dbReference type="InterPro" id="IPR000719">
    <property type="entry name" value="Prot_kinase_dom"/>
</dbReference>